<accession>A0ABW7H7U6</accession>
<gene>
    <name evidence="3" type="ORF">ACG04R_04430</name>
</gene>
<name>A0ABW7H7U6_9BURK</name>
<dbReference type="Pfam" id="PF07589">
    <property type="entry name" value="PEP-CTERM"/>
    <property type="match status" value="1"/>
</dbReference>
<protein>
    <submittedName>
        <fullName evidence="3">PEP-CTERM sorting domain-containing protein</fullName>
    </submittedName>
</protein>
<dbReference type="RefSeq" id="WP_394406671.1">
    <property type="nucleotide sequence ID" value="NZ_JBIGIC010000002.1"/>
</dbReference>
<dbReference type="InterPro" id="IPR013424">
    <property type="entry name" value="Ice-binding_C"/>
</dbReference>
<feature type="chain" id="PRO_5047267339" evidence="1">
    <location>
        <begin position="25"/>
        <end position="248"/>
    </location>
</feature>
<evidence type="ECO:0000259" key="2">
    <source>
        <dbReference type="Pfam" id="PF07589"/>
    </source>
</evidence>
<proteinExistence type="predicted"/>
<reference evidence="3 4" key="1">
    <citation type="submission" date="2024-08" db="EMBL/GenBank/DDBJ databases">
        <authorList>
            <person name="Lu H."/>
        </authorList>
    </citation>
    <scope>NUCLEOTIDE SEQUENCE [LARGE SCALE GENOMIC DNA]</scope>
    <source>
        <strain evidence="3 4">BYS78W</strain>
    </source>
</reference>
<evidence type="ECO:0000256" key="1">
    <source>
        <dbReference type="SAM" id="SignalP"/>
    </source>
</evidence>
<sequence length="248" mass="24520">MKIAFGRTLTALAIGLLAGNTVYAADASASLTNVHIRVIDLDPLDGITAAVTFENGSTTLFANNLAANGLLGASLGPLTDPSGTHGATAQSTSGDLFAMPGWSASVSAHATGAGSSSSASAGQFATFTLTANTLLVITADAPSATGTAAAGESAWSNAYIELETQDYATVGYSGATFSSGGQPTVAPTRLQATLANLGGTSLNGLLFSGAQVQVTSTVSAVPEPQSAALLLAGLASIGVVARRRRASR</sequence>
<keyword evidence="1" id="KW-0732">Signal</keyword>
<feature type="signal peptide" evidence="1">
    <location>
        <begin position="1"/>
        <end position="24"/>
    </location>
</feature>
<dbReference type="NCBIfam" id="TIGR02595">
    <property type="entry name" value="PEP_CTERM"/>
    <property type="match status" value="1"/>
</dbReference>
<dbReference type="Proteomes" id="UP001606134">
    <property type="component" value="Unassembled WGS sequence"/>
</dbReference>
<feature type="domain" description="Ice-binding protein C-terminal" evidence="2">
    <location>
        <begin position="220"/>
        <end position="244"/>
    </location>
</feature>
<dbReference type="EMBL" id="JBIGIC010000002">
    <property type="protein sequence ID" value="MFG6485907.1"/>
    <property type="molecule type" value="Genomic_DNA"/>
</dbReference>
<keyword evidence="4" id="KW-1185">Reference proteome</keyword>
<evidence type="ECO:0000313" key="3">
    <source>
        <dbReference type="EMBL" id="MFG6485907.1"/>
    </source>
</evidence>
<comment type="caution">
    <text evidence="3">The sequence shown here is derived from an EMBL/GenBank/DDBJ whole genome shotgun (WGS) entry which is preliminary data.</text>
</comment>
<organism evidence="3 4">
    <name type="scientific">Pelomonas candidula</name>
    <dbReference type="NCBI Taxonomy" id="3299025"/>
    <lineage>
        <taxon>Bacteria</taxon>
        <taxon>Pseudomonadati</taxon>
        <taxon>Pseudomonadota</taxon>
        <taxon>Betaproteobacteria</taxon>
        <taxon>Burkholderiales</taxon>
        <taxon>Sphaerotilaceae</taxon>
        <taxon>Roseateles</taxon>
    </lineage>
</organism>
<evidence type="ECO:0000313" key="4">
    <source>
        <dbReference type="Proteomes" id="UP001606134"/>
    </source>
</evidence>